<dbReference type="Gramene" id="TraesCS3B02G470700.1">
    <property type="protein sequence ID" value="TraesCS3B02G470700.1.cds1"/>
    <property type="gene ID" value="TraesCS3B02G470700"/>
</dbReference>
<dbReference type="Gramene" id="TraesNOR3B03G01763780.1">
    <property type="protein sequence ID" value="TraesNOR3B03G01763780.1.CDS1"/>
    <property type="gene ID" value="TraesNOR3B03G01763780"/>
</dbReference>
<keyword evidence="4" id="KW-0804">Transcription</keyword>
<dbReference type="GO" id="GO:0005634">
    <property type="term" value="C:nucleus"/>
    <property type="evidence" value="ECO:0000318"/>
    <property type="project" value="GO_Central"/>
</dbReference>
<evidence type="ECO:0000256" key="6">
    <source>
        <dbReference type="SAM" id="MobiDB-lite"/>
    </source>
</evidence>
<keyword evidence="2" id="KW-0805">Transcription regulation</keyword>
<dbReference type="Pfam" id="PF03634">
    <property type="entry name" value="TCP"/>
    <property type="match status" value="1"/>
</dbReference>
<dbReference type="Gramene" id="TraesCAD_scaffold_099446_01G000200.1">
    <property type="protein sequence ID" value="TraesCAD_scaffold_099446_01G000200.1"/>
    <property type="gene ID" value="TraesCAD_scaffold_099446_01G000200"/>
</dbReference>
<dbReference type="GO" id="GO:0043565">
    <property type="term" value="F:sequence-specific DNA binding"/>
    <property type="evidence" value="ECO:0000318"/>
    <property type="project" value="GO_Central"/>
</dbReference>
<evidence type="ECO:0000256" key="3">
    <source>
        <dbReference type="ARBA" id="ARBA00023125"/>
    </source>
</evidence>
<dbReference type="PANTHER" id="PTHR31072:SF91">
    <property type="entry name" value="TRANSCRIPTION FACTOR TCP6"/>
    <property type="match status" value="1"/>
</dbReference>
<feature type="compositionally biased region" description="Low complexity" evidence="6">
    <location>
        <begin position="54"/>
        <end position="75"/>
    </location>
</feature>
<dbReference type="STRING" id="4565.A0A3B6FVC8"/>
<sequence>MDPKFPPPPPLNKAEPTSAATATTTTSSPSSTPAQHHQQQHHQQQQLDREQYHHPPAQEQQQPPHQQHLQIQVHQQQEDGGGGGGKEQQQQQQQQAVVAAAAAAGDRRVQALGPKRSSNKDRHTKVDGRGRRIRMPALCAARIFQLTRELGHKSDGETVQWLLQQAEPAIVAATGTGTIPASALSSVAPSLPSPTSALAGRPHHHHHMWGPPPASAGFSQAGFMNSSGADGGGIGGLMQRIGLPAGIELPGGGAGGMGGHIGFAPMFAGHAAAAIPGLELGLSQEGHIGVLSQFYHQVGGAAGASGQLQHPHPHPHQHHHHEQQHHQQQQQQDGEDEREDGDSEEESGQ</sequence>
<feature type="compositionally biased region" description="Low complexity" evidence="6">
    <location>
        <begin position="87"/>
        <end position="104"/>
    </location>
</feature>
<feature type="region of interest" description="Disordered" evidence="6">
    <location>
        <begin position="1"/>
        <end position="126"/>
    </location>
</feature>
<dbReference type="SMR" id="A0A3B6FVC8"/>
<feature type="compositionally biased region" description="Basic residues" evidence="6">
    <location>
        <begin position="311"/>
        <end position="323"/>
    </location>
</feature>
<dbReference type="EnsemblPlants" id="TraesCS3B02G470700.1">
    <property type="protein sequence ID" value="TraesCS3B02G470700.1.cds1"/>
    <property type="gene ID" value="TraesCS3B02G470700"/>
</dbReference>
<dbReference type="Gramene" id="TraesARI3B03G01769340.1">
    <property type="protein sequence ID" value="TraesARI3B03G01769340.1.CDS1"/>
    <property type="gene ID" value="TraesARI3B03G01769340"/>
</dbReference>
<evidence type="ECO:0000313" key="8">
    <source>
        <dbReference type="EnsemblPlants" id="TraesCS3B02G470700.1.cds1"/>
    </source>
</evidence>
<feature type="compositionally biased region" description="Low complexity" evidence="6">
    <location>
        <begin position="16"/>
        <end position="46"/>
    </location>
</feature>
<evidence type="ECO:0000259" key="7">
    <source>
        <dbReference type="PROSITE" id="PS51369"/>
    </source>
</evidence>
<organism evidence="8">
    <name type="scientific">Triticum aestivum</name>
    <name type="common">Wheat</name>
    <dbReference type="NCBI Taxonomy" id="4565"/>
    <lineage>
        <taxon>Eukaryota</taxon>
        <taxon>Viridiplantae</taxon>
        <taxon>Streptophyta</taxon>
        <taxon>Embryophyta</taxon>
        <taxon>Tracheophyta</taxon>
        <taxon>Spermatophyta</taxon>
        <taxon>Magnoliopsida</taxon>
        <taxon>Liliopsida</taxon>
        <taxon>Poales</taxon>
        <taxon>Poaceae</taxon>
        <taxon>BOP clade</taxon>
        <taxon>Pooideae</taxon>
        <taxon>Triticodae</taxon>
        <taxon>Triticeae</taxon>
        <taxon>Triticinae</taxon>
        <taxon>Triticum</taxon>
    </lineage>
</organism>
<dbReference type="OMA" id="HPHHMWA"/>
<reference evidence="8" key="1">
    <citation type="submission" date="2018-08" db="EMBL/GenBank/DDBJ databases">
        <authorList>
            <person name="Rossello M."/>
        </authorList>
    </citation>
    <scope>NUCLEOTIDE SEQUENCE [LARGE SCALE GENOMIC DNA]</scope>
    <source>
        <strain evidence="8">cv. Chinese Spring</strain>
    </source>
</reference>
<proteinExistence type="predicted"/>
<evidence type="ECO:0000256" key="5">
    <source>
        <dbReference type="ARBA" id="ARBA00023242"/>
    </source>
</evidence>
<dbReference type="Gramene" id="TraesROB_scaffold_103018_01G000200.1">
    <property type="protein sequence ID" value="TraesROB_scaffold_103018_01G000200.1"/>
    <property type="gene ID" value="TraesROB_scaffold_103018_01G000200"/>
</dbReference>
<dbReference type="Gramene" id="TraesNOR3B03G01763780.2">
    <property type="protein sequence ID" value="TraesNOR3B03G01763780.2.CDS1"/>
    <property type="gene ID" value="TraesNOR3B03G01763780"/>
</dbReference>
<gene>
    <name evidence="8" type="primary">LOC123072055</name>
</gene>
<reference evidence="8" key="2">
    <citation type="submission" date="2018-10" db="UniProtKB">
        <authorList>
            <consortium name="EnsemblPlants"/>
        </authorList>
    </citation>
    <scope>IDENTIFICATION</scope>
</reference>
<dbReference type="RefSeq" id="XP_044351549.1">
    <property type="nucleotide sequence ID" value="XM_044495614.1"/>
</dbReference>
<dbReference type="InterPro" id="IPR005333">
    <property type="entry name" value="Transcription_factor_TCP"/>
</dbReference>
<dbReference type="PROSITE" id="PS51369">
    <property type="entry name" value="TCP"/>
    <property type="match status" value="1"/>
</dbReference>
<feature type="domain" description="TCP" evidence="7">
    <location>
        <begin position="119"/>
        <end position="173"/>
    </location>
</feature>
<dbReference type="Proteomes" id="UP000019116">
    <property type="component" value="Chromosome 3B"/>
</dbReference>
<accession>A0A3B6FVC8</accession>
<keyword evidence="5" id="KW-0539">Nucleus</keyword>
<dbReference type="GO" id="GO:0003700">
    <property type="term" value="F:DNA-binding transcription factor activity"/>
    <property type="evidence" value="ECO:0000318"/>
    <property type="project" value="GO_Central"/>
</dbReference>
<dbReference type="Gramene" id="TraesSYM3B03G01762780.1">
    <property type="protein sequence ID" value="TraesSYM3B03G01762780.1.CDS1"/>
    <property type="gene ID" value="TraesSYM3B03G01762780"/>
</dbReference>
<dbReference type="AlphaFoldDB" id="A0A3B6FVC8"/>
<feature type="region of interest" description="Disordered" evidence="6">
    <location>
        <begin position="303"/>
        <end position="349"/>
    </location>
</feature>
<keyword evidence="9" id="KW-1185">Reference proteome</keyword>
<feature type="compositionally biased region" description="Pro residues" evidence="6">
    <location>
        <begin position="1"/>
        <end position="11"/>
    </location>
</feature>
<evidence type="ECO:0000256" key="2">
    <source>
        <dbReference type="ARBA" id="ARBA00023015"/>
    </source>
</evidence>
<evidence type="ECO:0000256" key="1">
    <source>
        <dbReference type="ARBA" id="ARBA00004123"/>
    </source>
</evidence>
<dbReference type="PaxDb" id="4565-Traes_3B_88C89E184.2"/>
<dbReference type="OrthoDB" id="1911901at2759"/>
<feature type="compositionally biased region" description="Acidic residues" evidence="6">
    <location>
        <begin position="333"/>
        <end position="349"/>
    </location>
</feature>
<evidence type="ECO:0000256" key="4">
    <source>
        <dbReference type="ARBA" id="ARBA00023163"/>
    </source>
</evidence>
<dbReference type="PANTHER" id="PTHR31072">
    <property type="entry name" value="TRANSCRIPTION FACTOR TCP4-RELATED"/>
    <property type="match status" value="1"/>
</dbReference>
<evidence type="ECO:0000313" key="9">
    <source>
        <dbReference type="Proteomes" id="UP000019116"/>
    </source>
</evidence>
<dbReference type="Gramene" id="TraesCS3B03G1163000.1">
    <property type="protein sequence ID" value="TraesCS3B03G1163000.1.CDS1"/>
    <property type="gene ID" value="TraesCS3B03G1163000"/>
</dbReference>
<keyword evidence="3" id="KW-0238">DNA-binding</keyword>
<name>A0A3B6FVC8_WHEAT</name>
<dbReference type="GeneID" id="123072055"/>
<protein>
    <recommendedName>
        <fullName evidence="7">TCP domain-containing protein</fullName>
    </recommendedName>
</protein>
<dbReference type="InterPro" id="IPR017887">
    <property type="entry name" value="TF_TCP_subgr"/>
</dbReference>
<comment type="subcellular location">
    <subcellularLocation>
        <location evidence="1">Nucleus</location>
    </subcellularLocation>
</comment>